<dbReference type="AlphaFoldDB" id="A0A370FKY2"/>
<accession>A0A370FKY2</accession>
<dbReference type="InterPro" id="IPR036388">
    <property type="entry name" value="WH-like_DNA-bd_sf"/>
</dbReference>
<dbReference type="Gene3D" id="1.10.10.10">
    <property type="entry name" value="Winged helix-like DNA-binding domain superfamily/Winged helix DNA-binding domain"/>
    <property type="match status" value="1"/>
</dbReference>
<dbReference type="EMBL" id="QQAV01000003">
    <property type="protein sequence ID" value="RDI26107.1"/>
    <property type="molecule type" value="Genomic_DNA"/>
</dbReference>
<gene>
    <name evidence="1" type="ORF">DFR41_103264</name>
</gene>
<proteinExistence type="predicted"/>
<evidence type="ECO:0000313" key="1">
    <source>
        <dbReference type="EMBL" id="RDI26107.1"/>
    </source>
</evidence>
<dbReference type="InterPro" id="IPR036390">
    <property type="entry name" value="WH_DNA-bd_sf"/>
</dbReference>
<dbReference type="GO" id="GO:0003677">
    <property type="term" value="F:DNA binding"/>
    <property type="evidence" value="ECO:0007669"/>
    <property type="project" value="UniProtKB-KW"/>
</dbReference>
<comment type="caution">
    <text evidence="1">The sequence shown here is derived from an EMBL/GenBank/DDBJ whole genome shotgun (WGS) entry which is preliminary data.</text>
</comment>
<protein>
    <submittedName>
        <fullName evidence="1">Winged helix-turn-helix DNA-binding protein</fullName>
    </submittedName>
</protein>
<sequence length="152" mass="15961">MSRLTDAQAMRLGLALARAHARQQQRLDERLGMWHGLDAKDFLLLDALTQASHGRLTTLQLAQSLHIAPSALVRQLMPLEKTGLVAREIGAVLLRPAGRQLHAEAAQTVGAVCAKAWAGVGLDLCGPDALQAQLDAVAGSAVIPTPSATPAP</sequence>
<dbReference type="SUPFAM" id="SSF46785">
    <property type="entry name" value="Winged helix' DNA-binding domain"/>
    <property type="match status" value="1"/>
</dbReference>
<keyword evidence="1" id="KW-0238">DNA-binding</keyword>
<reference evidence="1 2" key="1">
    <citation type="submission" date="2018-07" db="EMBL/GenBank/DDBJ databases">
        <title>Genomic Encyclopedia of Type Strains, Phase IV (KMG-IV): sequencing the most valuable type-strain genomes for metagenomic binning, comparative biology and taxonomic classification.</title>
        <authorList>
            <person name="Goeker M."/>
        </authorList>
    </citation>
    <scope>NUCLEOTIDE SEQUENCE [LARGE SCALE GENOMIC DNA]</scope>
    <source>
        <strain evidence="1 2">DSM 21352</strain>
    </source>
</reference>
<dbReference type="Proteomes" id="UP000255265">
    <property type="component" value="Unassembled WGS sequence"/>
</dbReference>
<organism evidence="1 2">
    <name type="scientific">Pseudacidovorax intermedius</name>
    <dbReference type="NCBI Taxonomy" id="433924"/>
    <lineage>
        <taxon>Bacteria</taxon>
        <taxon>Pseudomonadati</taxon>
        <taxon>Pseudomonadota</taxon>
        <taxon>Betaproteobacteria</taxon>
        <taxon>Burkholderiales</taxon>
        <taxon>Comamonadaceae</taxon>
        <taxon>Pseudacidovorax</taxon>
    </lineage>
</organism>
<dbReference type="RefSeq" id="WP_114802692.1">
    <property type="nucleotide sequence ID" value="NZ_QQAV01000003.1"/>
</dbReference>
<keyword evidence="2" id="KW-1185">Reference proteome</keyword>
<name>A0A370FKY2_9BURK</name>
<dbReference type="Pfam" id="PF13412">
    <property type="entry name" value="HTH_24"/>
    <property type="match status" value="1"/>
</dbReference>
<evidence type="ECO:0000313" key="2">
    <source>
        <dbReference type="Proteomes" id="UP000255265"/>
    </source>
</evidence>
<dbReference type="OrthoDB" id="5295456at2"/>